<dbReference type="PANTHER" id="PTHR26453">
    <property type="entry name" value="OLFACTORY RECEPTOR"/>
    <property type="match status" value="1"/>
</dbReference>
<feature type="transmembrane region" description="Helical" evidence="9">
    <location>
        <begin position="243"/>
        <end position="265"/>
    </location>
</feature>
<keyword evidence="4 9" id="KW-0812">Transmembrane</keyword>
<evidence type="ECO:0000256" key="8">
    <source>
        <dbReference type="ARBA" id="ARBA00023224"/>
    </source>
</evidence>
<evidence type="ECO:0000313" key="12">
    <source>
        <dbReference type="RefSeq" id="XP_060544220.1"/>
    </source>
</evidence>
<evidence type="ECO:0000256" key="1">
    <source>
        <dbReference type="ARBA" id="ARBA00004651"/>
    </source>
</evidence>
<organism evidence="11 12">
    <name type="scientific">Pantherophis guttatus</name>
    <name type="common">Corn snake</name>
    <name type="synonym">Elaphe guttata</name>
    <dbReference type="NCBI Taxonomy" id="94885"/>
    <lineage>
        <taxon>Eukaryota</taxon>
        <taxon>Metazoa</taxon>
        <taxon>Chordata</taxon>
        <taxon>Craniata</taxon>
        <taxon>Vertebrata</taxon>
        <taxon>Euteleostomi</taxon>
        <taxon>Lepidosauria</taxon>
        <taxon>Squamata</taxon>
        <taxon>Bifurcata</taxon>
        <taxon>Unidentata</taxon>
        <taxon>Episquamata</taxon>
        <taxon>Toxicofera</taxon>
        <taxon>Serpentes</taxon>
        <taxon>Colubroidea</taxon>
        <taxon>Colubridae</taxon>
        <taxon>Colubrinae</taxon>
        <taxon>Pantherophis</taxon>
    </lineage>
</organism>
<evidence type="ECO:0000256" key="7">
    <source>
        <dbReference type="ARBA" id="ARBA00023136"/>
    </source>
</evidence>
<name>A0ABM3Z777_PANGU</name>
<dbReference type="SUPFAM" id="SSF81321">
    <property type="entry name" value="Family A G protein-coupled receptor-like"/>
    <property type="match status" value="1"/>
</dbReference>
<feature type="transmembrane region" description="Helical" evidence="9">
    <location>
        <begin position="203"/>
        <end position="223"/>
    </location>
</feature>
<feature type="transmembrane region" description="Helical" evidence="9">
    <location>
        <begin position="285"/>
        <end position="307"/>
    </location>
</feature>
<feature type="transmembrane region" description="Helical" evidence="9">
    <location>
        <begin position="380"/>
        <end position="404"/>
    </location>
</feature>
<keyword evidence="3" id="KW-0716">Sensory transduction</keyword>
<dbReference type="PROSITE" id="PS50262">
    <property type="entry name" value="G_PROTEIN_RECEP_F1_2"/>
    <property type="match status" value="1"/>
</dbReference>
<keyword evidence="11" id="KW-1185">Reference proteome</keyword>
<dbReference type="Proteomes" id="UP001652622">
    <property type="component" value="Unplaced"/>
</dbReference>
<feature type="transmembrane region" description="Helical" evidence="9">
    <location>
        <begin position="344"/>
        <end position="368"/>
    </location>
</feature>
<sequence length="454" mass="51624">MAQELYWVKEDLIGHLMLQECQIALTLAESTTVLEWRAMQSLDLSESQEWGTQLLSQSQTLDGLPERGPPNLRDADEFLQELRTWFEDMAPGQEAESEIRDLKQKDYPANELVEGTPALETLPAAPSDSRGDSKDDLMERMRENKIGTSNESLVIKFILIGLSEYPKGQIILFWFLLMVYLISFLGNGLIIMLIIADPRLHTPMYLFICVLSTVDFILTNNALPEVLVNCFIYRPTISFSRCLVQMYMGLFLIVAECIILAVMAYDRLAAICQPLYYTQIMSWKLCIYLVAMSVALAFMTTLVNVLLQPTDFCGHHTINHFACELQSLLKLACSNRVSELFMHISSFFLLFPPFGFIVVTYIRIGLAIRRISSTQGRRKAFSTCSSHLAVVSVFYGTIMIMYLRPEGKSISEKDKVISLTYGALTPMLNPLIYSLRNKDVKGAFWKLIQRKTLM</sequence>
<evidence type="ECO:0000256" key="3">
    <source>
        <dbReference type="ARBA" id="ARBA00022606"/>
    </source>
</evidence>
<keyword evidence="6 9" id="KW-1133">Transmembrane helix</keyword>
<protein>
    <submittedName>
        <fullName evidence="12">Olfactory receptor 13H1-like</fullName>
    </submittedName>
</protein>
<reference evidence="12" key="1">
    <citation type="submission" date="2025-08" db="UniProtKB">
        <authorList>
            <consortium name="RefSeq"/>
        </authorList>
    </citation>
    <scope>IDENTIFICATION</scope>
    <source>
        <tissue evidence="12">Blood</tissue>
    </source>
</reference>
<gene>
    <name evidence="12" type="primary">LOC132710856</name>
</gene>
<keyword evidence="5" id="KW-0552">Olfaction</keyword>
<keyword evidence="7 9" id="KW-0472">Membrane</keyword>
<feature type="transmembrane region" description="Helical" evidence="9">
    <location>
        <begin position="171"/>
        <end position="196"/>
    </location>
</feature>
<dbReference type="CDD" id="cd15431">
    <property type="entry name" value="7tmA_OR13H-like"/>
    <property type="match status" value="1"/>
</dbReference>
<comment type="subcellular location">
    <subcellularLocation>
        <location evidence="1">Cell membrane</location>
        <topology evidence="1">Multi-pass membrane protein</topology>
    </subcellularLocation>
</comment>
<feature type="transmembrane region" description="Helical" evidence="9">
    <location>
        <begin position="416"/>
        <end position="435"/>
    </location>
</feature>
<dbReference type="InterPro" id="IPR000276">
    <property type="entry name" value="GPCR_Rhodpsn"/>
</dbReference>
<dbReference type="InterPro" id="IPR000725">
    <property type="entry name" value="Olfact_rcpt"/>
</dbReference>
<keyword evidence="8" id="KW-0807">Transducer</keyword>
<evidence type="ECO:0000256" key="9">
    <source>
        <dbReference type="SAM" id="Phobius"/>
    </source>
</evidence>
<evidence type="ECO:0000256" key="5">
    <source>
        <dbReference type="ARBA" id="ARBA00022725"/>
    </source>
</evidence>
<dbReference type="GeneID" id="132710856"/>
<keyword evidence="2" id="KW-1003">Cell membrane</keyword>
<dbReference type="PRINTS" id="PR00245">
    <property type="entry name" value="OLFACTORYR"/>
</dbReference>
<dbReference type="InterPro" id="IPR017452">
    <property type="entry name" value="GPCR_Rhodpsn_7TM"/>
</dbReference>
<feature type="domain" description="G-protein coupled receptors family 1 profile" evidence="10">
    <location>
        <begin position="186"/>
        <end position="433"/>
    </location>
</feature>
<evidence type="ECO:0000259" key="10">
    <source>
        <dbReference type="PROSITE" id="PS50262"/>
    </source>
</evidence>
<dbReference type="PRINTS" id="PR00237">
    <property type="entry name" value="GPCRRHODOPSN"/>
</dbReference>
<accession>A0ABM3Z777</accession>
<evidence type="ECO:0000256" key="6">
    <source>
        <dbReference type="ARBA" id="ARBA00022989"/>
    </source>
</evidence>
<evidence type="ECO:0000313" key="11">
    <source>
        <dbReference type="Proteomes" id="UP001652622"/>
    </source>
</evidence>
<proteinExistence type="predicted"/>
<evidence type="ECO:0000256" key="2">
    <source>
        <dbReference type="ARBA" id="ARBA00022475"/>
    </source>
</evidence>
<evidence type="ECO:0000256" key="4">
    <source>
        <dbReference type="ARBA" id="ARBA00022692"/>
    </source>
</evidence>
<dbReference type="Pfam" id="PF13853">
    <property type="entry name" value="7tm_4"/>
    <property type="match status" value="1"/>
</dbReference>
<dbReference type="Gene3D" id="1.20.1070.10">
    <property type="entry name" value="Rhodopsin 7-helix transmembrane proteins"/>
    <property type="match status" value="1"/>
</dbReference>
<dbReference type="RefSeq" id="XP_060544220.1">
    <property type="nucleotide sequence ID" value="XM_060688237.1"/>
</dbReference>